<dbReference type="EMBL" id="JAYMYS010000004">
    <property type="protein sequence ID" value="KAK7394674.1"/>
    <property type="molecule type" value="Genomic_DNA"/>
</dbReference>
<dbReference type="Proteomes" id="UP001386955">
    <property type="component" value="Unassembled WGS sequence"/>
</dbReference>
<sequence>MTIEEPQLDNAFHHPIGQFNRNPSLLWDMRNAIYDPSYEMGGLPLDPHLRLFILQNCNHGNGDRLGFCTLILPAFRISDDMVDRVRDIAAWDEEGAVVRNG</sequence>
<gene>
    <name evidence="1" type="ORF">VNO78_15209</name>
</gene>
<dbReference type="AlphaFoldDB" id="A0AAN9SDR6"/>
<accession>A0AAN9SDR6</accession>
<protein>
    <submittedName>
        <fullName evidence="1">Uncharacterized protein</fullName>
    </submittedName>
</protein>
<evidence type="ECO:0000313" key="1">
    <source>
        <dbReference type="EMBL" id="KAK7394674.1"/>
    </source>
</evidence>
<name>A0AAN9SDR6_PSOTE</name>
<proteinExistence type="predicted"/>
<keyword evidence="2" id="KW-1185">Reference proteome</keyword>
<organism evidence="1 2">
    <name type="scientific">Psophocarpus tetragonolobus</name>
    <name type="common">Winged bean</name>
    <name type="synonym">Dolichos tetragonolobus</name>
    <dbReference type="NCBI Taxonomy" id="3891"/>
    <lineage>
        <taxon>Eukaryota</taxon>
        <taxon>Viridiplantae</taxon>
        <taxon>Streptophyta</taxon>
        <taxon>Embryophyta</taxon>
        <taxon>Tracheophyta</taxon>
        <taxon>Spermatophyta</taxon>
        <taxon>Magnoliopsida</taxon>
        <taxon>eudicotyledons</taxon>
        <taxon>Gunneridae</taxon>
        <taxon>Pentapetalae</taxon>
        <taxon>rosids</taxon>
        <taxon>fabids</taxon>
        <taxon>Fabales</taxon>
        <taxon>Fabaceae</taxon>
        <taxon>Papilionoideae</taxon>
        <taxon>50 kb inversion clade</taxon>
        <taxon>NPAAA clade</taxon>
        <taxon>indigoferoid/millettioid clade</taxon>
        <taxon>Phaseoleae</taxon>
        <taxon>Psophocarpus</taxon>
    </lineage>
</organism>
<reference evidence="1 2" key="1">
    <citation type="submission" date="2024-01" db="EMBL/GenBank/DDBJ databases">
        <title>The genomes of 5 underutilized Papilionoideae crops provide insights into root nodulation and disease resistanc.</title>
        <authorList>
            <person name="Jiang F."/>
        </authorList>
    </citation>
    <scope>NUCLEOTIDE SEQUENCE [LARGE SCALE GENOMIC DNA]</scope>
    <source>
        <strain evidence="1">DUOXIRENSHENG_FW03</strain>
        <tissue evidence="1">Leaves</tissue>
    </source>
</reference>
<evidence type="ECO:0000313" key="2">
    <source>
        <dbReference type="Proteomes" id="UP001386955"/>
    </source>
</evidence>
<comment type="caution">
    <text evidence="1">The sequence shown here is derived from an EMBL/GenBank/DDBJ whole genome shotgun (WGS) entry which is preliminary data.</text>
</comment>